<proteinExistence type="predicted"/>
<organism evidence="1 2">
    <name type="scientific">Massilia mucilaginosa</name>
    <dbReference type="NCBI Taxonomy" id="2609282"/>
    <lineage>
        <taxon>Bacteria</taxon>
        <taxon>Pseudomonadati</taxon>
        <taxon>Pseudomonadota</taxon>
        <taxon>Betaproteobacteria</taxon>
        <taxon>Burkholderiales</taxon>
        <taxon>Oxalobacteraceae</taxon>
        <taxon>Telluria group</taxon>
        <taxon>Massilia</taxon>
    </lineage>
</organism>
<keyword evidence="2" id="KW-1185">Reference proteome</keyword>
<sequence>MSNHFAYLIMPAILSDHGFDSTPTMRASADGRWISYSGMLKGSDKKQYWLYDRRSNSERLVYEHPAWGGGIPVFSPDSRYLAISANYDSRWDSVSLAGIFVFDTAAARWLSIKLPTKIPIEDAWASTDWSQDGKTLLIMVRAMSTSDESRYFGFDPVSGKIEKLSGQYDARAYRHDFKRGTQAIPAAEELLPQSHVALDSAWSSDRKWHAYFDKRQESRPYQLVVANKEGVIKAVAVGRYSQCEGHTLAISGWLDERYLVYGNGLTKYAIFDAETGDTAELFGGSDTLHAFTW</sequence>
<dbReference type="RefSeq" id="WP_166874551.1">
    <property type="nucleotide sequence ID" value="NZ_WHJH01000010.1"/>
</dbReference>
<reference evidence="1 2" key="1">
    <citation type="submission" date="2019-10" db="EMBL/GenBank/DDBJ databases">
        <title>Taxonomy of Antarctic Massilia spp.: description of Massilia rubra sp. nov., Massilia aquatica sp. nov., Massilia mucilaginosa sp. nov., Massilia frigida sp. nov. isolated from streams, lakes and regoliths.</title>
        <authorList>
            <person name="Holochova P."/>
            <person name="Sedlacek I."/>
            <person name="Kralova S."/>
            <person name="Maslanova I."/>
            <person name="Busse H.-J."/>
            <person name="Stankova E."/>
            <person name="Vrbovska V."/>
            <person name="Kovarovic V."/>
            <person name="Bartak M."/>
            <person name="Svec P."/>
            <person name="Pantucek R."/>
        </authorList>
    </citation>
    <scope>NUCLEOTIDE SEQUENCE [LARGE SCALE GENOMIC DNA]</scope>
    <source>
        <strain evidence="1 2">CCM 8733</strain>
    </source>
</reference>
<dbReference type="SUPFAM" id="SSF82171">
    <property type="entry name" value="DPP6 N-terminal domain-like"/>
    <property type="match status" value="1"/>
</dbReference>
<gene>
    <name evidence="1" type="ORF">F2P45_11710</name>
</gene>
<evidence type="ECO:0000313" key="2">
    <source>
        <dbReference type="Proteomes" id="UP000609726"/>
    </source>
</evidence>
<accession>A0ABX0NS99</accession>
<comment type="caution">
    <text evidence="1">The sequence shown here is derived from an EMBL/GenBank/DDBJ whole genome shotgun (WGS) entry which is preliminary data.</text>
</comment>
<protein>
    <submittedName>
        <fullName evidence="1">Uncharacterized protein</fullName>
    </submittedName>
</protein>
<dbReference type="Gene3D" id="2.120.10.30">
    <property type="entry name" value="TolB, C-terminal domain"/>
    <property type="match status" value="1"/>
</dbReference>
<evidence type="ECO:0000313" key="1">
    <source>
        <dbReference type="EMBL" id="NHZ89672.1"/>
    </source>
</evidence>
<dbReference type="Proteomes" id="UP000609726">
    <property type="component" value="Unassembled WGS sequence"/>
</dbReference>
<dbReference type="InterPro" id="IPR011042">
    <property type="entry name" value="6-blade_b-propeller_TolB-like"/>
</dbReference>
<name>A0ABX0NS99_9BURK</name>
<dbReference type="EMBL" id="WHJH01000010">
    <property type="protein sequence ID" value="NHZ89672.1"/>
    <property type="molecule type" value="Genomic_DNA"/>
</dbReference>